<keyword evidence="10" id="KW-1278">Translocase</keyword>
<dbReference type="InterPro" id="IPR003593">
    <property type="entry name" value="AAA+_ATPase"/>
</dbReference>
<evidence type="ECO:0000313" key="19">
    <source>
        <dbReference type="EMBL" id="MBB4913430.1"/>
    </source>
</evidence>
<evidence type="ECO:0000256" key="11">
    <source>
        <dbReference type="ARBA" id="ARBA00023136"/>
    </source>
</evidence>
<gene>
    <name evidence="19" type="ORF">FHS44_000502</name>
</gene>
<dbReference type="NCBIfam" id="TIGR01727">
    <property type="entry name" value="oligo_HPY"/>
    <property type="match status" value="1"/>
</dbReference>
<evidence type="ECO:0000256" key="1">
    <source>
        <dbReference type="ARBA" id="ARBA00004533"/>
    </source>
</evidence>
<dbReference type="FunFam" id="3.40.50.300:FF:000016">
    <property type="entry name" value="Oligopeptide ABC transporter ATP-binding component"/>
    <property type="match status" value="1"/>
</dbReference>
<evidence type="ECO:0000256" key="8">
    <source>
        <dbReference type="ARBA" id="ARBA00022801"/>
    </source>
</evidence>
<keyword evidence="5" id="KW-0997">Cell inner membrane</keyword>
<dbReference type="PROSITE" id="PS00211">
    <property type="entry name" value="ABC_TRANSPORTER_1"/>
    <property type="match status" value="1"/>
</dbReference>
<evidence type="ECO:0000256" key="3">
    <source>
        <dbReference type="ARBA" id="ARBA00022448"/>
    </source>
</evidence>
<organism evidence="19 20">
    <name type="scientific">Streptosporangium saharense</name>
    <dbReference type="NCBI Taxonomy" id="1706840"/>
    <lineage>
        <taxon>Bacteria</taxon>
        <taxon>Bacillati</taxon>
        <taxon>Actinomycetota</taxon>
        <taxon>Actinomycetes</taxon>
        <taxon>Streptosporangiales</taxon>
        <taxon>Streptosporangiaceae</taxon>
        <taxon>Streptosporangium</taxon>
    </lineage>
</organism>
<evidence type="ECO:0000256" key="9">
    <source>
        <dbReference type="ARBA" id="ARBA00022840"/>
    </source>
</evidence>
<feature type="compositionally biased region" description="Basic and acidic residues" evidence="17">
    <location>
        <begin position="257"/>
        <end position="270"/>
    </location>
</feature>
<evidence type="ECO:0000256" key="14">
    <source>
        <dbReference type="ARBA" id="ARBA00039050"/>
    </source>
</evidence>
<evidence type="ECO:0000256" key="2">
    <source>
        <dbReference type="ARBA" id="ARBA00011469"/>
    </source>
</evidence>
<keyword evidence="9 19" id="KW-0067">ATP-binding</keyword>
<dbReference type="GO" id="GO:0005886">
    <property type="term" value="C:plasma membrane"/>
    <property type="evidence" value="ECO:0007669"/>
    <property type="project" value="UniProtKB-SubCell"/>
</dbReference>
<dbReference type="PANTHER" id="PTHR43776">
    <property type="entry name" value="TRANSPORT ATP-BINDING PROTEIN"/>
    <property type="match status" value="1"/>
</dbReference>
<evidence type="ECO:0000256" key="12">
    <source>
        <dbReference type="ARBA" id="ARBA00037530"/>
    </source>
</evidence>
<dbReference type="EC" id="7.4.2.10" evidence="14"/>
<dbReference type="Gene3D" id="3.40.50.300">
    <property type="entry name" value="P-loop containing nucleotide triphosphate hydrolases"/>
    <property type="match status" value="1"/>
</dbReference>
<keyword evidence="7" id="KW-0547">Nucleotide-binding</keyword>
<dbReference type="InterPro" id="IPR027417">
    <property type="entry name" value="P-loop_NTPase"/>
</dbReference>
<dbReference type="InterPro" id="IPR017871">
    <property type="entry name" value="ABC_transporter-like_CS"/>
</dbReference>
<sequence length="348" mass="37321">MTPRPLLQVTELTVEYGQRHAPTLRAADGVSFDVRPGETVGLVGESGSGKSTVARAVLGLTPVTSGRIRFDGADITHANRKTRRALSARLQMVFQDPYSSLNPARTIGQTLAEPLLVHSGERGKPVGERVAAMLERVGLPAKAAERYPSQFSGGQRQRVAIARALMTSAELVVCDEPVSALDLSIQAQTLNLLSDLQRELSLSYLFIAHDLPVVRYLSHRVVVLYRGRVMETGPVDLVYERPAHPYTRALLAAVPDPDPRIRTGRHDEPATPRGASQPTATGCPFAPRCAHVVEICRRERPGLLPVDGVPGGASAACHRAAELTPTGNGTVARAVAVGRPGNAHMEET</sequence>
<comment type="subcellular location">
    <subcellularLocation>
        <location evidence="1">Cell inner membrane</location>
    </subcellularLocation>
</comment>
<evidence type="ECO:0000256" key="7">
    <source>
        <dbReference type="ARBA" id="ARBA00022741"/>
    </source>
</evidence>
<dbReference type="GO" id="GO:0055085">
    <property type="term" value="P:transmembrane transport"/>
    <property type="evidence" value="ECO:0007669"/>
    <property type="project" value="UniProtKB-ARBA"/>
</dbReference>
<evidence type="ECO:0000259" key="18">
    <source>
        <dbReference type="PROSITE" id="PS50893"/>
    </source>
</evidence>
<dbReference type="SMART" id="SM00382">
    <property type="entry name" value="AAA"/>
    <property type="match status" value="1"/>
</dbReference>
<keyword evidence="8" id="KW-0378">Hydrolase</keyword>
<comment type="caution">
    <text evidence="19">The sequence shown here is derived from an EMBL/GenBank/DDBJ whole genome shotgun (WGS) entry which is preliminary data.</text>
</comment>
<proteinExistence type="inferred from homology"/>
<comment type="similarity">
    <text evidence="13">Belongs to the ABC transporter superfamily. Glutathione importer (TC 3.A.1.5.11) family.</text>
</comment>
<comment type="subunit">
    <text evidence="2">The complex is composed of two ATP-binding proteins (GsiA), two transmembrane proteins (GsiC and GsiD) and a solute-binding protein (GsiB).</text>
</comment>
<dbReference type="SUPFAM" id="SSF52540">
    <property type="entry name" value="P-loop containing nucleoside triphosphate hydrolases"/>
    <property type="match status" value="1"/>
</dbReference>
<feature type="region of interest" description="Disordered" evidence="17">
    <location>
        <begin position="257"/>
        <end position="279"/>
    </location>
</feature>
<dbReference type="InterPro" id="IPR003439">
    <property type="entry name" value="ABC_transporter-like_ATP-bd"/>
</dbReference>
<evidence type="ECO:0000256" key="5">
    <source>
        <dbReference type="ARBA" id="ARBA00022519"/>
    </source>
</evidence>
<comment type="function">
    <text evidence="12">Part of the ABC transporter complex GsiABCD involved in glutathione import. Responsible for energy coupling to the transport system.</text>
</comment>
<keyword evidence="20" id="KW-1185">Reference proteome</keyword>
<dbReference type="AlphaFoldDB" id="A0A7W7QH01"/>
<dbReference type="Proteomes" id="UP000552644">
    <property type="component" value="Unassembled WGS sequence"/>
</dbReference>
<keyword evidence="3" id="KW-0813">Transport</keyword>
<protein>
    <recommendedName>
        <fullName evidence="15">Glutathione import ATP-binding protein GsiA</fullName>
        <ecNumber evidence="14">7.4.2.10</ecNumber>
    </recommendedName>
</protein>
<evidence type="ECO:0000313" key="20">
    <source>
        <dbReference type="Proteomes" id="UP000552644"/>
    </source>
</evidence>
<dbReference type="InterPro" id="IPR050319">
    <property type="entry name" value="ABC_transp_ATP-bind"/>
</dbReference>
<evidence type="ECO:0000256" key="15">
    <source>
        <dbReference type="ARBA" id="ARBA00041187"/>
    </source>
</evidence>
<dbReference type="EMBL" id="JACHJP010000001">
    <property type="protein sequence ID" value="MBB4913430.1"/>
    <property type="molecule type" value="Genomic_DNA"/>
</dbReference>
<keyword evidence="6" id="KW-0677">Repeat</keyword>
<dbReference type="PROSITE" id="PS50893">
    <property type="entry name" value="ABC_TRANSPORTER_2"/>
    <property type="match status" value="1"/>
</dbReference>
<evidence type="ECO:0000256" key="16">
    <source>
        <dbReference type="ARBA" id="ARBA00047640"/>
    </source>
</evidence>
<reference evidence="19 20" key="1">
    <citation type="submission" date="2020-08" db="EMBL/GenBank/DDBJ databases">
        <title>Genomic Encyclopedia of Type Strains, Phase III (KMG-III): the genomes of soil and plant-associated and newly described type strains.</title>
        <authorList>
            <person name="Whitman W."/>
        </authorList>
    </citation>
    <scope>NUCLEOTIDE SEQUENCE [LARGE SCALE GENOMIC DNA]</scope>
    <source>
        <strain evidence="19 20">CECT 8840</strain>
    </source>
</reference>
<evidence type="ECO:0000256" key="6">
    <source>
        <dbReference type="ARBA" id="ARBA00022737"/>
    </source>
</evidence>
<dbReference type="InterPro" id="IPR013563">
    <property type="entry name" value="Oligopep_ABC_C"/>
</dbReference>
<comment type="catalytic activity">
    <reaction evidence="16">
        <text>glutathione(out) + ATP + H2O = glutathione(in) + ADP + phosphate + H(+)</text>
        <dbReference type="Rhea" id="RHEA:29791"/>
        <dbReference type="ChEBI" id="CHEBI:15377"/>
        <dbReference type="ChEBI" id="CHEBI:15378"/>
        <dbReference type="ChEBI" id="CHEBI:30616"/>
        <dbReference type="ChEBI" id="CHEBI:43474"/>
        <dbReference type="ChEBI" id="CHEBI:57925"/>
        <dbReference type="ChEBI" id="CHEBI:456216"/>
        <dbReference type="EC" id="7.4.2.10"/>
    </reaction>
</comment>
<evidence type="ECO:0000256" key="4">
    <source>
        <dbReference type="ARBA" id="ARBA00022475"/>
    </source>
</evidence>
<dbReference type="Pfam" id="PF00005">
    <property type="entry name" value="ABC_tran"/>
    <property type="match status" value="1"/>
</dbReference>
<dbReference type="CDD" id="cd03257">
    <property type="entry name" value="ABC_NikE_OppD_transporters"/>
    <property type="match status" value="1"/>
</dbReference>
<dbReference type="GO" id="GO:0015833">
    <property type="term" value="P:peptide transport"/>
    <property type="evidence" value="ECO:0007669"/>
    <property type="project" value="InterPro"/>
</dbReference>
<accession>A0A7W7QH01</accession>
<keyword evidence="11" id="KW-0472">Membrane</keyword>
<dbReference type="GO" id="GO:0005524">
    <property type="term" value="F:ATP binding"/>
    <property type="evidence" value="ECO:0007669"/>
    <property type="project" value="UniProtKB-KW"/>
</dbReference>
<name>A0A7W7QH01_9ACTN</name>
<dbReference type="PANTHER" id="PTHR43776:SF15">
    <property type="entry name" value="GLUTATHIONE IMPORT ATP-BINDING PROTEIN GSIA"/>
    <property type="match status" value="1"/>
</dbReference>
<dbReference type="Pfam" id="PF08352">
    <property type="entry name" value="oligo_HPY"/>
    <property type="match status" value="1"/>
</dbReference>
<evidence type="ECO:0000256" key="17">
    <source>
        <dbReference type="SAM" id="MobiDB-lite"/>
    </source>
</evidence>
<evidence type="ECO:0000256" key="10">
    <source>
        <dbReference type="ARBA" id="ARBA00022967"/>
    </source>
</evidence>
<evidence type="ECO:0000256" key="13">
    <source>
        <dbReference type="ARBA" id="ARBA00038416"/>
    </source>
</evidence>
<feature type="domain" description="ABC transporter" evidence="18">
    <location>
        <begin position="7"/>
        <end position="251"/>
    </location>
</feature>
<keyword evidence="4" id="KW-1003">Cell membrane</keyword>
<dbReference type="RefSeq" id="WP_184712211.1">
    <property type="nucleotide sequence ID" value="NZ_JACHJP010000001.1"/>
</dbReference>
<dbReference type="GO" id="GO:0016887">
    <property type="term" value="F:ATP hydrolysis activity"/>
    <property type="evidence" value="ECO:0007669"/>
    <property type="project" value="InterPro"/>
</dbReference>